<name>A0A2V2YUB6_9BACL</name>
<organism evidence="9 10">
    <name type="scientific">Paenibacillus cellulosilyticus</name>
    <dbReference type="NCBI Taxonomy" id="375489"/>
    <lineage>
        <taxon>Bacteria</taxon>
        <taxon>Bacillati</taxon>
        <taxon>Bacillota</taxon>
        <taxon>Bacilli</taxon>
        <taxon>Bacillales</taxon>
        <taxon>Paenibacillaceae</taxon>
        <taxon>Paenibacillus</taxon>
    </lineage>
</organism>
<dbReference type="InterPro" id="IPR035906">
    <property type="entry name" value="MetI-like_sf"/>
</dbReference>
<evidence type="ECO:0000256" key="3">
    <source>
        <dbReference type="ARBA" id="ARBA00022475"/>
    </source>
</evidence>
<evidence type="ECO:0000256" key="7">
    <source>
        <dbReference type="RuleBase" id="RU363032"/>
    </source>
</evidence>
<evidence type="ECO:0000313" key="9">
    <source>
        <dbReference type="EMBL" id="PWW03276.1"/>
    </source>
</evidence>
<dbReference type="CDD" id="cd06261">
    <property type="entry name" value="TM_PBP2"/>
    <property type="match status" value="1"/>
</dbReference>
<dbReference type="RefSeq" id="WP_110044161.1">
    <property type="nucleotide sequence ID" value="NZ_CP054612.1"/>
</dbReference>
<dbReference type="OrthoDB" id="92598at2"/>
<dbReference type="GO" id="GO:0022857">
    <property type="term" value="F:transmembrane transporter activity"/>
    <property type="evidence" value="ECO:0007669"/>
    <property type="project" value="InterPro"/>
</dbReference>
<dbReference type="Proteomes" id="UP000246635">
    <property type="component" value="Unassembled WGS sequence"/>
</dbReference>
<comment type="subcellular location">
    <subcellularLocation>
        <location evidence="1 7">Cell membrane</location>
        <topology evidence="1 7">Multi-pass membrane protein</topology>
    </subcellularLocation>
</comment>
<dbReference type="AlphaFoldDB" id="A0A2V2YUB6"/>
<feature type="transmembrane region" description="Helical" evidence="7">
    <location>
        <begin position="65"/>
        <end position="84"/>
    </location>
</feature>
<dbReference type="InterPro" id="IPR043429">
    <property type="entry name" value="ArtM/GltK/GlnP/TcyL/YhdX-like"/>
</dbReference>
<protein>
    <submittedName>
        <fullName evidence="9">Amino acid ABC transporter membrane protein 2 (PAAT family)</fullName>
    </submittedName>
</protein>
<evidence type="ECO:0000256" key="2">
    <source>
        <dbReference type="ARBA" id="ARBA00022448"/>
    </source>
</evidence>
<dbReference type="InterPro" id="IPR000515">
    <property type="entry name" value="MetI-like"/>
</dbReference>
<comment type="similarity">
    <text evidence="7">Belongs to the binding-protein-dependent transport system permease family.</text>
</comment>
<keyword evidence="2 7" id="KW-0813">Transport</keyword>
<dbReference type="NCBIfam" id="TIGR01726">
    <property type="entry name" value="HEQRo_perm_3TM"/>
    <property type="match status" value="1"/>
</dbReference>
<dbReference type="Pfam" id="PF00528">
    <property type="entry name" value="BPD_transp_1"/>
    <property type="match status" value="1"/>
</dbReference>
<dbReference type="SUPFAM" id="SSF161098">
    <property type="entry name" value="MetI-like"/>
    <property type="match status" value="1"/>
</dbReference>
<evidence type="ECO:0000256" key="6">
    <source>
        <dbReference type="ARBA" id="ARBA00023136"/>
    </source>
</evidence>
<dbReference type="PROSITE" id="PS50928">
    <property type="entry name" value="ABC_TM1"/>
    <property type="match status" value="1"/>
</dbReference>
<keyword evidence="10" id="KW-1185">Reference proteome</keyword>
<feature type="transmembrane region" description="Helical" evidence="7">
    <location>
        <begin position="24"/>
        <end position="44"/>
    </location>
</feature>
<dbReference type="GO" id="GO:0006865">
    <property type="term" value="P:amino acid transport"/>
    <property type="evidence" value="ECO:0007669"/>
    <property type="project" value="TreeGrafter"/>
</dbReference>
<evidence type="ECO:0000259" key="8">
    <source>
        <dbReference type="PROSITE" id="PS50928"/>
    </source>
</evidence>
<dbReference type="InterPro" id="IPR010065">
    <property type="entry name" value="AA_ABC_transptr_permease_3TM"/>
</dbReference>
<keyword evidence="3" id="KW-1003">Cell membrane</keyword>
<dbReference type="Gene3D" id="1.10.3720.10">
    <property type="entry name" value="MetI-like"/>
    <property type="match status" value="1"/>
</dbReference>
<evidence type="ECO:0000256" key="5">
    <source>
        <dbReference type="ARBA" id="ARBA00022989"/>
    </source>
</evidence>
<evidence type="ECO:0000256" key="1">
    <source>
        <dbReference type="ARBA" id="ARBA00004651"/>
    </source>
</evidence>
<evidence type="ECO:0000256" key="4">
    <source>
        <dbReference type="ARBA" id="ARBA00022692"/>
    </source>
</evidence>
<feature type="domain" description="ABC transmembrane type-1" evidence="8">
    <location>
        <begin position="20"/>
        <end position="216"/>
    </location>
</feature>
<keyword evidence="6 7" id="KW-0472">Membrane</keyword>
<keyword evidence="4 7" id="KW-0812">Transmembrane</keyword>
<accession>A0A2V2YUB6</accession>
<evidence type="ECO:0000313" key="10">
    <source>
        <dbReference type="Proteomes" id="UP000246635"/>
    </source>
</evidence>
<reference evidence="9 10" key="1">
    <citation type="submission" date="2018-05" db="EMBL/GenBank/DDBJ databases">
        <title>Genomic Encyclopedia of Type Strains, Phase III (KMG-III): the genomes of soil and plant-associated and newly described type strains.</title>
        <authorList>
            <person name="Whitman W."/>
        </authorList>
    </citation>
    <scope>NUCLEOTIDE SEQUENCE [LARGE SCALE GENOMIC DNA]</scope>
    <source>
        <strain evidence="9 10">CECT 5696</strain>
    </source>
</reference>
<keyword evidence="5 7" id="KW-1133">Transmembrane helix</keyword>
<gene>
    <name evidence="9" type="ORF">DFQ01_107174</name>
</gene>
<feature type="transmembrane region" description="Helical" evidence="7">
    <location>
        <begin position="195"/>
        <end position="219"/>
    </location>
</feature>
<dbReference type="GO" id="GO:0043190">
    <property type="term" value="C:ATP-binding cassette (ABC) transporter complex"/>
    <property type="evidence" value="ECO:0007669"/>
    <property type="project" value="InterPro"/>
</dbReference>
<comment type="caution">
    <text evidence="9">The sequence shown here is derived from an EMBL/GenBank/DDBJ whole genome shotgun (WGS) entry which is preliminary data.</text>
</comment>
<sequence>MQNSGVDAIIRAFPRLLNGLEMTVQIAAISFILSVLFGFLLGVLMNLRYKPLTIVLRLLLDAFRLIHPIIWLFVLFYGLSYVFHLSTDGYVISIIVFTLWGSFEIGDLVRGYISSLPRHQFESSLALGLNRRQMYAYILLPQIVIRTTPSIVNLATRLIKTTSLVSLIGVQDMLKISQSIIQVTYYNNPTSMISFTMYLLLLLLYFMICFPLSLLSTFIEKKVSSL</sequence>
<feature type="transmembrane region" description="Helical" evidence="7">
    <location>
        <begin position="90"/>
        <end position="113"/>
    </location>
</feature>
<dbReference type="EMBL" id="QGTQ01000007">
    <property type="protein sequence ID" value="PWW03276.1"/>
    <property type="molecule type" value="Genomic_DNA"/>
</dbReference>
<dbReference type="PANTHER" id="PTHR30614">
    <property type="entry name" value="MEMBRANE COMPONENT OF AMINO ACID ABC TRANSPORTER"/>
    <property type="match status" value="1"/>
</dbReference>
<proteinExistence type="inferred from homology"/>
<dbReference type="PANTHER" id="PTHR30614:SF36">
    <property type="entry name" value="ABC TRANSPORTER MEMBRANE-SPANNING PERMEASE-GLUTAMINE TRANSPORT"/>
    <property type="match status" value="1"/>
</dbReference>